<accession>A0A8H6SI18</accession>
<gene>
    <name evidence="1" type="ORF">MIND_00882500</name>
</gene>
<dbReference type="EMBL" id="JACAZF010000007">
    <property type="protein sequence ID" value="KAF7299333.1"/>
    <property type="molecule type" value="Genomic_DNA"/>
</dbReference>
<keyword evidence="2" id="KW-1185">Reference proteome</keyword>
<organism evidence="1 2">
    <name type="scientific">Mycena indigotica</name>
    <dbReference type="NCBI Taxonomy" id="2126181"/>
    <lineage>
        <taxon>Eukaryota</taxon>
        <taxon>Fungi</taxon>
        <taxon>Dikarya</taxon>
        <taxon>Basidiomycota</taxon>
        <taxon>Agaricomycotina</taxon>
        <taxon>Agaricomycetes</taxon>
        <taxon>Agaricomycetidae</taxon>
        <taxon>Agaricales</taxon>
        <taxon>Marasmiineae</taxon>
        <taxon>Mycenaceae</taxon>
        <taxon>Mycena</taxon>
    </lineage>
</organism>
<comment type="caution">
    <text evidence="1">The sequence shown here is derived from an EMBL/GenBank/DDBJ whole genome shotgun (WGS) entry which is preliminary data.</text>
</comment>
<dbReference type="Proteomes" id="UP000636479">
    <property type="component" value="Unassembled WGS sequence"/>
</dbReference>
<sequence length="265" mass="30234">MWLCNRGPAAVSRPFSVAQTIARTGSIFLVLFSPKNCFTLVPPSVSQICAVSRLSKKYDLATFRQQCLQLLKNEFPTSLVKFDEISPSWTNLSVPKGTKIAEVCIPIINLARELGLYSILPVPSAFYLLIHSREGMQKDNLMKLDDEQDQLAYLKAYIKIVRYYTKTPSKWLNPKSGILWDGCTTQLKCGSERKETLVALLPDSDSDFVASILDTWNEEWEENMCRSCAVKAKEVYEAARQDCWQELPSYFGLDNWETLQKMDFE</sequence>
<name>A0A8H6SI18_9AGAR</name>
<dbReference type="GeneID" id="59347995"/>
<evidence type="ECO:0000313" key="1">
    <source>
        <dbReference type="EMBL" id="KAF7299333.1"/>
    </source>
</evidence>
<dbReference type="AlphaFoldDB" id="A0A8H6SI18"/>
<reference evidence="1" key="1">
    <citation type="submission" date="2020-05" db="EMBL/GenBank/DDBJ databases">
        <title>Mycena genomes resolve the evolution of fungal bioluminescence.</title>
        <authorList>
            <person name="Tsai I.J."/>
        </authorList>
    </citation>
    <scope>NUCLEOTIDE SEQUENCE</scope>
    <source>
        <strain evidence="1">171206Taipei</strain>
    </source>
</reference>
<evidence type="ECO:0000313" key="2">
    <source>
        <dbReference type="Proteomes" id="UP000636479"/>
    </source>
</evidence>
<dbReference type="OrthoDB" id="2799068at2759"/>
<dbReference type="RefSeq" id="XP_037218721.1">
    <property type="nucleotide sequence ID" value="XM_037365479.1"/>
</dbReference>
<proteinExistence type="predicted"/>
<protein>
    <submittedName>
        <fullName evidence="1">BTB domain-containing protein</fullName>
    </submittedName>
</protein>